<evidence type="ECO:0000256" key="1">
    <source>
        <dbReference type="SAM" id="MobiDB-lite"/>
    </source>
</evidence>
<sequence length="600" mass="66313">MKLFKILDLKVPDSDSSGGSGSESKSEAGSVHSRKSVASRSRSASSSRSAHSPDQARSRSASVESKSGSDDNEDGDLVLDERKSRSRSRSQSKSRSSSSSSSASAVSHHSDEEKGGKDTAQSSPAQEENKKKSKRIIDSDADSASESDSGEKGGKPGAASPTAEALFGENVDMSSEDDDDDDKPTQKLPEKASSDADRDSNADRRSPDEMEQDDDTGGRDNEKEKEPEEPVPETRIEHELPYIRADVGKEFHFVKLPNFLSVEPRPYDPETYEDELEEEETLDEEGRARLKLKVENTIRWRTAFDKEGNAFKQSNARMVKWSDGSLSLHLGSEIFDVYRQPLQGDHNHLFIRQGTGLQGQAVFRTKLTFRPHSTDSFTHRKMTKSLAERSTKTSAIKIIGAVGADPEANRGEKIKKEEERLRASVRRESKQKRIRERAATGRGMSGGYLEPDREGYDDSEDEGGISLTAIKKQYKRGGPRDALHHRPPIYSSEEDASDIEDRKAKKLERAKALPEDDDNDDDDAGGSGTKTIMAPSKFAFVESAPPIEVFALNKAYVEDNFPQKVNLGVGAYRTDEGVDPTQDQWRQIADLIEVGRFSFA</sequence>
<dbReference type="InterPro" id="IPR015422">
    <property type="entry name" value="PyrdxlP-dep_Trfase_small"/>
</dbReference>
<dbReference type="Pfam" id="PF04004">
    <property type="entry name" value="Leo1"/>
    <property type="match status" value="1"/>
</dbReference>
<feature type="compositionally biased region" description="Basic and acidic residues" evidence="1">
    <location>
        <begin position="183"/>
        <end position="208"/>
    </location>
</feature>
<feature type="compositionally biased region" description="Basic and acidic residues" evidence="1">
    <location>
        <begin position="108"/>
        <end position="117"/>
    </location>
</feature>
<evidence type="ECO:0000313" key="2">
    <source>
        <dbReference type="EMBL" id="SVE75337.1"/>
    </source>
</evidence>
<dbReference type="InterPro" id="IPR007149">
    <property type="entry name" value="Leo1"/>
</dbReference>
<dbReference type="GO" id="GO:0032968">
    <property type="term" value="P:positive regulation of transcription elongation by RNA polymerase II"/>
    <property type="evidence" value="ECO:0007669"/>
    <property type="project" value="TreeGrafter"/>
</dbReference>
<feature type="region of interest" description="Disordered" evidence="1">
    <location>
        <begin position="475"/>
        <end position="530"/>
    </location>
</feature>
<feature type="compositionally biased region" description="Basic and acidic residues" evidence="1">
    <location>
        <begin position="1"/>
        <end position="13"/>
    </location>
</feature>
<dbReference type="Gene3D" id="3.90.1150.10">
    <property type="entry name" value="Aspartate Aminotransferase, domain 1"/>
    <property type="match status" value="1"/>
</dbReference>
<dbReference type="PANTHER" id="PTHR23146">
    <property type="entry name" value="LEO1 PROTEIN"/>
    <property type="match status" value="1"/>
</dbReference>
<feature type="compositionally biased region" description="Basic and acidic residues" evidence="1">
    <location>
        <begin position="409"/>
        <end position="428"/>
    </location>
</feature>
<accession>A0A4Y7M0W5</accession>
<proteinExistence type="evidence at transcript level"/>
<feature type="compositionally biased region" description="Basic and acidic residues" evidence="1">
    <location>
        <begin position="127"/>
        <end position="138"/>
    </location>
</feature>
<dbReference type="AlphaFoldDB" id="A0A4Y7M0W5"/>
<feature type="compositionally biased region" description="Basic and acidic residues" evidence="1">
    <location>
        <begin position="499"/>
        <end position="514"/>
    </location>
</feature>
<gene>
    <name evidence="2" type="primary">EOG090X0BPX</name>
</gene>
<feature type="compositionally biased region" description="Basic and acidic residues" evidence="1">
    <location>
        <begin position="216"/>
        <end position="236"/>
    </location>
</feature>
<reference evidence="2" key="1">
    <citation type="submission" date="2018-08" db="EMBL/GenBank/DDBJ databases">
        <authorList>
            <person name="Cornetti L."/>
        </authorList>
    </citation>
    <scope>NUCLEOTIDE SEQUENCE</scope>
    <source>
        <strain evidence="2">ZA-DOLI</strain>
    </source>
</reference>
<feature type="compositionally biased region" description="Low complexity" evidence="1">
    <location>
        <begin position="38"/>
        <end position="52"/>
    </location>
</feature>
<dbReference type="GO" id="GO:0006368">
    <property type="term" value="P:transcription elongation by RNA polymerase II"/>
    <property type="evidence" value="ECO:0007669"/>
    <property type="project" value="InterPro"/>
</dbReference>
<feature type="compositionally biased region" description="Acidic residues" evidence="1">
    <location>
        <begin position="515"/>
        <end position="524"/>
    </location>
</feature>
<name>A0A4Y7M0W5_9CRUS</name>
<dbReference type="GO" id="GO:1990269">
    <property type="term" value="F:RNA polymerase II C-terminal domain phosphoserine binding"/>
    <property type="evidence" value="ECO:0007669"/>
    <property type="project" value="TreeGrafter"/>
</dbReference>
<dbReference type="EMBL" id="LR005718">
    <property type="protein sequence ID" value="SVE75337.1"/>
    <property type="molecule type" value="mRNA"/>
</dbReference>
<feature type="region of interest" description="Disordered" evidence="1">
    <location>
        <begin position="409"/>
        <end position="462"/>
    </location>
</feature>
<protein>
    <submittedName>
        <fullName evidence="2">EOG090X0BPX</fullName>
    </submittedName>
</protein>
<feature type="compositionally biased region" description="Low complexity" evidence="1">
    <location>
        <begin position="93"/>
        <end position="107"/>
    </location>
</feature>
<dbReference type="GO" id="GO:0016593">
    <property type="term" value="C:Cdc73/Paf1 complex"/>
    <property type="evidence" value="ECO:0007669"/>
    <property type="project" value="InterPro"/>
</dbReference>
<feature type="region of interest" description="Disordered" evidence="1">
    <location>
        <begin position="1"/>
        <end position="236"/>
    </location>
</feature>
<organism evidence="2">
    <name type="scientific">Daphnia dolichocephala</name>
    <dbReference type="NCBI Taxonomy" id="2282166"/>
    <lineage>
        <taxon>Eukaryota</taxon>
        <taxon>Metazoa</taxon>
        <taxon>Ecdysozoa</taxon>
        <taxon>Arthropoda</taxon>
        <taxon>Crustacea</taxon>
        <taxon>Branchiopoda</taxon>
        <taxon>Diplostraca</taxon>
        <taxon>Cladocera</taxon>
        <taxon>Anomopoda</taxon>
        <taxon>Daphniidae</taxon>
        <taxon>Daphnia</taxon>
    </lineage>
</organism>
<dbReference type="PANTHER" id="PTHR23146:SF0">
    <property type="entry name" value="RNA POLYMERASE-ASSOCIATED PROTEIN LEO1"/>
    <property type="match status" value="1"/>
</dbReference>